<dbReference type="EMBL" id="CBTN010000010">
    <property type="protein sequence ID" value="CDH51546.1"/>
    <property type="molecule type" value="Genomic_DNA"/>
</dbReference>
<accession>A0A068RRJ6</accession>
<dbReference type="Gene3D" id="3.90.70.10">
    <property type="entry name" value="Cysteine proteinases"/>
    <property type="match status" value="1"/>
</dbReference>
<dbReference type="GO" id="GO:0005829">
    <property type="term" value="C:cytosol"/>
    <property type="evidence" value="ECO:0007669"/>
    <property type="project" value="TreeGrafter"/>
</dbReference>
<dbReference type="GO" id="GO:0016579">
    <property type="term" value="P:protein deubiquitination"/>
    <property type="evidence" value="ECO:0007669"/>
    <property type="project" value="InterPro"/>
</dbReference>
<dbReference type="PROSITE" id="PS00973">
    <property type="entry name" value="USP_2"/>
    <property type="match status" value="1"/>
</dbReference>
<dbReference type="InterPro" id="IPR038765">
    <property type="entry name" value="Papain-like_cys_pep_sf"/>
</dbReference>
<evidence type="ECO:0000313" key="9">
    <source>
        <dbReference type="EMBL" id="CDH51546.1"/>
    </source>
</evidence>
<dbReference type="GO" id="GO:0004843">
    <property type="term" value="F:cysteine-type deubiquitinase activity"/>
    <property type="evidence" value="ECO:0007669"/>
    <property type="project" value="UniProtKB-EC"/>
</dbReference>
<feature type="region of interest" description="Disordered" evidence="7">
    <location>
        <begin position="1"/>
        <end position="20"/>
    </location>
</feature>
<evidence type="ECO:0000256" key="5">
    <source>
        <dbReference type="ARBA" id="ARBA00022801"/>
    </source>
</evidence>
<dbReference type="VEuPathDB" id="FungiDB:LCOR_03137.1"/>
<protein>
    <recommendedName>
        <fullName evidence="2">ubiquitinyl hydrolase 1</fullName>
        <ecNumber evidence="2">3.4.19.12</ecNumber>
    </recommendedName>
</protein>
<organism evidence="9 10">
    <name type="scientific">Lichtheimia corymbifera JMRC:FSU:9682</name>
    <dbReference type="NCBI Taxonomy" id="1263082"/>
    <lineage>
        <taxon>Eukaryota</taxon>
        <taxon>Fungi</taxon>
        <taxon>Fungi incertae sedis</taxon>
        <taxon>Mucoromycota</taxon>
        <taxon>Mucoromycotina</taxon>
        <taxon>Mucoromycetes</taxon>
        <taxon>Mucorales</taxon>
        <taxon>Lichtheimiaceae</taxon>
        <taxon>Lichtheimia</taxon>
    </lineage>
</organism>
<dbReference type="EC" id="3.4.19.12" evidence="2"/>
<feature type="compositionally biased region" description="Low complexity" evidence="7">
    <location>
        <begin position="145"/>
        <end position="156"/>
    </location>
</feature>
<dbReference type="GO" id="GO:0006508">
    <property type="term" value="P:proteolysis"/>
    <property type="evidence" value="ECO:0007669"/>
    <property type="project" value="UniProtKB-KW"/>
</dbReference>
<comment type="caution">
    <text evidence="9">The sequence shown here is derived from an EMBL/GenBank/DDBJ whole genome shotgun (WGS) entry which is preliminary data.</text>
</comment>
<keyword evidence="10" id="KW-1185">Reference proteome</keyword>
<evidence type="ECO:0000256" key="3">
    <source>
        <dbReference type="ARBA" id="ARBA00022670"/>
    </source>
</evidence>
<dbReference type="InterPro" id="IPR018200">
    <property type="entry name" value="USP_CS"/>
</dbReference>
<reference evidence="9" key="1">
    <citation type="submission" date="2013-08" db="EMBL/GenBank/DDBJ databases">
        <title>Gene expansion shapes genome architecture in the human pathogen Lichtheimia corymbifera: an evolutionary genomics analysis in the ancient terrestrial Mucorales (Mucoromycotina).</title>
        <authorList>
            <person name="Schwartze V.U."/>
            <person name="Winter S."/>
            <person name="Shelest E."/>
            <person name="Marcet-Houben M."/>
            <person name="Horn F."/>
            <person name="Wehner S."/>
            <person name="Hoffmann K."/>
            <person name="Riege K."/>
            <person name="Sammeth M."/>
            <person name="Nowrousian M."/>
            <person name="Valiante V."/>
            <person name="Linde J."/>
            <person name="Jacobsen I.D."/>
            <person name="Marz M."/>
            <person name="Brakhage A.A."/>
            <person name="Gabaldon T."/>
            <person name="Bocker S."/>
            <person name="Voigt K."/>
        </authorList>
    </citation>
    <scope>NUCLEOTIDE SEQUENCE [LARGE SCALE GENOMIC DNA]</scope>
    <source>
        <strain evidence="9">FSU 9682</strain>
    </source>
</reference>
<dbReference type="InterPro" id="IPR050164">
    <property type="entry name" value="Peptidase_C19"/>
</dbReference>
<sequence>MPFDRVQSTRSNPNKKQPICKHTHTHTLTHSHLHLLSVLTTRNNNNNLLILQQPPFTPHFPSSPPNNQSTSYTRLANDLSTTTPIKHAIGTVLPTFGFGDLSREEINAVLSQAGVSLAPPKKTPFATGARPKKRSHQKPPAIQEPSSTTTTLSSPVAPTPPASAPVTTVTTPKPNGNVSTAATTVEESAPKANGIPTPSPAPSTASSPVNKEAAPKAKPSSWAALLRAPKEKEAAVKNKATSNAATPLSASKATNVASKAATMTTSQQPPAVQPKFMGIADIINRYEPRYDVPLLEPRGMINNVNTCFMNVILQPLSHCPPFYNLLKTIGNHVVHSFKSKTPLLDSMIEFVNEFRPESTVNPADHNPEPYGEPFVPEYVYDALRGQKRFDSLRGRQEDAEEFLCFLLDGLHEEMVSVLKEKKQQDEKAANGNGWVEVGPNNKTSNLQVAGFDESPISKLFGGKMRSTLRCPGAKDSVNLEPFQSLPLDIQPENVESIEDAIRNITVPEIMHDFMSPKKVRVEATKQVYLETLPPVLILHMKRFVFDNVGGVQKLQKSVKYDSQLTIHPEWMTPVHRSSTPATYKLFGIVYHHGTSAGGGHYTCDIRRQNGQWLHINDTNIKPLSERDVLLTDKNTRAIDTIHTEQTPYILFYMKA</sequence>
<dbReference type="Pfam" id="PF00443">
    <property type="entry name" value="UCH"/>
    <property type="match status" value="1"/>
</dbReference>
<evidence type="ECO:0000313" key="10">
    <source>
        <dbReference type="Proteomes" id="UP000027586"/>
    </source>
</evidence>
<dbReference type="InterPro" id="IPR001394">
    <property type="entry name" value="Peptidase_C19_UCH"/>
</dbReference>
<evidence type="ECO:0000256" key="7">
    <source>
        <dbReference type="SAM" id="MobiDB-lite"/>
    </source>
</evidence>
<dbReference type="Proteomes" id="UP000027586">
    <property type="component" value="Unassembled WGS sequence"/>
</dbReference>
<dbReference type="GO" id="GO:0005634">
    <property type="term" value="C:nucleus"/>
    <property type="evidence" value="ECO:0007669"/>
    <property type="project" value="TreeGrafter"/>
</dbReference>
<keyword evidence="5 9" id="KW-0378">Hydrolase</keyword>
<dbReference type="AlphaFoldDB" id="A0A068RRJ6"/>
<gene>
    <name evidence="9" type="ORF">LCOR_03137.1</name>
</gene>
<feature type="compositionally biased region" description="Polar residues" evidence="7">
    <location>
        <begin position="1"/>
        <end position="15"/>
    </location>
</feature>
<feature type="compositionally biased region" description="Polar residues" evidence="7">
    <location>
        <begin position="173"/>
        <end position="186"/>
    </location>
</feature>
<evidence type="ECO:0000256" key="6">
    <source>
        <dbReference type="ARBA" id="ARBA00022807"/>
    </source>
</evidence>
<dbReference type="PANTHER" id="PTHR24006:SF687">
    <property type="entry name" value="UBIQUITIN CARBOXYL-TERMINAL HYDROLASE 10"/>
    <property type="match status" value="1"/>
</dbReference>
<dbReference type="PANTHER" id="PTHR24006">
    <property type="entry name" value="UBIQUITIN CARBOXYL-TERMINAL HYDROLASE"/>
    <property type="match status" value="1"/>
</dbReference>
<keyword evidence="6" id="KW-0788">Thiol protease</keyword>
<dbReference type="PROSITE" id="PS50235">
    <property type="entry name" value="USP_3"/>
    <property type="match status" value="1"/>
</dbReference>
<dbReference type="InterPro" id="IPR028889">
    <property type="entry name" value="USP"/>
</dbReference>
<evidence type="ECO:0000259" key="8">
    <source>
        <dbReference type="PROSITE" id="PS50235"/>
    </source>
</evidence>
<proteinExistence type="predicted"/>
<name>A0A068RRJ6_9FUNG</name>
<keyword evidence="3" id="KW-0645">Protease</keyword>
<evidence type="ECO:0000256" key="4">
    <source>
        <dbReference type="ARBA" id="ARBA00022786"/>
    </source>
</evidence>
<comment type="catalytic activity">
    <reaction evidence="1">
        <text>Thiol-dependent hydrolysis of ester, thioester, amide, peptide and isopeptide bonds formed by the C-terminal Gly of ubiquitin (a 76-residue protein attached to proteins as an intracellular targeting signal).</text>
        <dbReference type="EC" id="3.4.19.12"/>
    </reaction>
</comment>
<feature type="domain" description="USP" evidence="8">
    <location>
        <begin position="298"/>
        <end position="655"/>
    </location>
</feature>
<evidence type="ECO:0000256" key="2">
    <source>
        <dbReference type="ARBA" id="ARBA00012759"/>
    </source>
</evidence>
<feature type="region of interest" description="Disordered" evidence="7">
    <location>
        <begin position="118"/>
        <end position="222"/>
    </location>
</feature>
<dbReference type="SUPFAM" id="SSF54001">
    <property type="entry name" value="Cysteine proteinases"/>
    <property type="match status" value="1"/>
</dbReference>
<keyword evidence="4" id="KW-0833">Ubl conjugation pathway</keyword>
<dbReference type="OrthoDB" id="429671at2759"/>
<dbReference type="STRING" id="1263082.A0A068RRJ6"/>
<dbReference type="CDD" id="cd02257">
    <property type="entry name" value="Peptidase_C19"/>
    <property type="match status" value="1"/>
</dbReference>
<evidence type="ECO:0000256" key="1">
    <source>
        <dbReference type="ARBA" id="ARBA00000707"/>
    </source>
</evidence>